<reference evidence="1" key="1">
    <citation type="submission" date="2020-05" db="EMBL/GenBank/DDBJ databases">
        <title>Large-scale comparative analyses of tick genomes elucidate their genetic diversity and vector capacities.</title>
        <authorList>
            <person name="Jia N."/>
            <person name="Wang J."/>
            <person name="Shi W."/>
            <person name="Du L."/>
            <person name="Sun Y."/>
            <person name="Zhan W."/>
            <person name="Jiang J."/>
            <person name="Wang Q."/>
            <person name="Zhang B."/>
            <person name="Ji P."/>
            <person name="Sakyi L.B."/>
            <person name="Cui X."/>
            <person name="Yuan T."/>
            <person name="Jiang B."/>
            <person name="Yang W."/>
            <person name="Lam T.T.-Y."/>
            <person name="Chang Q."/>
            <person name="Ding S."/>
            <person name="Wang X."/>
            <person name="Zhu J."/>
            <person name="Ruan X."/>
            <person name="Zhao L."/>
            <person name="Wei J."/>
            <person name="Que T."/>
            <person name="Du C."/>
            <person name="Cheng J."/>
            <person name="Dai P."/>
            <person name="Han X."/>
            <person name="Huang E."/>
            <person name="Gao Y."/>
            <person name="Liu J."/>
            <person name="Shao H."/>
            <person name="Ye R."/>
            <person name="Li L."/>
            <person name="Wei W."/>
            <person name="Wang X."/>
            <person name="Wang C."/>
            <person name="Yang T."/>
            <person name="Huo Q."/>
            <person name="Li W."/>
            <person name="Guo W."/>
            <person name="Chen H."/>
            <person name="Zhou L."/>
            <person name="Ni X."/>
            <person name="Tian J."/>
            <person name="Zhou Y."/>
            <person name="Sheng Y."/>
            <person name="Liu T."/>
            <person name="Pan Y."/>
            <person name="Xia L."/>
            <person name="Li J."/>
            <person name="Zhao F."/>
            <person name="Cao W."/>
        </authorList>
    </citation>
    <scope>NUCLEOTIDE SEQUENCE</scope>
    <source>
        <strain evidence="1">Dsil-2018</strain>
    </source>
</reference>
<keyword evidence="2" id="KW-1185">Reference proteome</keyword>
<evidence type="ECO:0000313" key="2">
    <source>
        <dbReference type="Proteomes" id="UP000821865"/>
    </source>
</evidence>
<evidence type="ECO:0000313" key="1">
    <source>
        <dbReference type="EMBL" id="KAH7960157.1"/>
    </source>
</evidence>
<dbReference type="EMBL" id="CM023472">
    <property type="protein sequence ID" value="KAH7960157.1"/>
    <property type="molecule type" value="Genomic_DNA"/>
</dbReference>
<proteinExistence type="predicted"/>
<comment type="caution">
    <text evidence="1">The sequence shown here is derived from an EMBL/GenBank/DDBJ whole genome shotgun (WGS) entry which is preliminary data.</text>
</comment>
<protein>
    <submittedName>
        <fullName evidence="1">Uncharacterized protein</fullName>
    </submittedName>
</protein>
<name>A0ACB8D6V2_DERSI</name>
<sequence length="219" mass="24843">MPVTMYNMPASPPCGFVRSIAKHIGVELKVVDLDFTNKEHLREDYLKVNPFHKVPAIDDDGFVVYESSAIAYYLLRKYAPESELYPNEIKARTRIDQALAALSGTVHAVHPLAAVFFRPGFFVKKTPTAAEVIAYEENVLNNIQHLVGDGKYAIGDKLTLADLTIVSHLAMILEIDCVDRSKYPKLVSYYKSLKAQLPYFEEIYRPVICYVKQHWASMQ</sequence>
<dbReference type="Proteomes" id="UP000821865">
    <property type="component" value="Chromosome 3"/>
</dbReference>
<accession>A0ACB8D6V2</accession>
<organism evidence="1 2">
    <name type="scientific">Dermacentor silvarum</name>
    <name type="common">Tick</name>
    <dbReference type="NCBI Taxonomy" id="543639"/>
    <lineage>
        <taxon>Eukaryota</taxon>
        <taxon>Metazoa</taxon>
        <taxon>Ecdysozoa</taxon>
        <taxon>Arthropoda</taxon>
        <taxon>Chelicerata</taxon>
        <taxon>Arachnida</taxon>
        <taxon>Acari</taxon>
        <taxon>Parasitiformes</taxon>
        <taxon>Ixodida</taxon>
        <taxon>Ixodoidea</taxon>
        <taxon>Ixodidae</taxon>
        <taxon>Rhipicephalinae</taxon>
        <taxon>Dermacentor</taxon>
    </lineage>
</organism>
<gene>
    <name evidence="1" type="ORF">HPB49_017462</name>
</gene>